<dbReference type="CDD" id="cd19977">
    <property type="entry name" value="PBP1_EndR-like"/>
    <property type="match status" value="1"/>
</dbReference>
<dbReference type="GO" id="GO:0003700">
    <property type="term" value="F:DNA-binding transcription factor activity"/>
    <property type="evidence" value="ECO:0007669"/>
    <property type="project" value="TreeGrafter"/>
</dbReference>
<evidence type="ECO:0000313" key="5">
    <source>
        <dbReference type="EMBL" id="WEK34243.1"/>
    </source>
</evidence>
<gene>
    <name evidence="5" type="ORF">P0Y53_17285</name>
</gene>
<organism evidence="5 6">
    <name type="scientific">Candidatus Pseudobacter hemicellulosilyticus</name>
    <dbReference type="NCBI Taxonomy" id="3121375"/>
    <lineage>
        <taxon>Bacteria</taxon>
        <taxon>Pseudomonadati</taxon>
        <taxon>Bacteroidota</taxon>
        <taxon>Chitinophagia</taxon>
        <taxon>Chitinophagales</taxon>
        <taxon>Chitinophagaceae</taxon>
        <taxon>Pseudobacter</taxon>
    </lineage>
</organism>
<dbReference type="SUPFAM" id="SSF47413">
    <property type="entry name" value="lambda repressor-like DNA-binding domains"/>
    <property type="match status" value="1"/>
</dbReference>
<dbReference type="Proteomes" id="UP001220610">
    <property type="component" value="Chromosome"/>
</dbReference>
<dbReference type="InterPro" id="IPR010982">
    <property type="entry name" value="Lambda_DNA-bd_dom_sf"/>
</dbReference>
<dbReference type="InterPro" id="IPR028082">
    <property type="entry name" value="Peripla_BP_I"/>
</dbReference>
<dbReference type="SUPFAM" id="SSF53822">
    <property type="entry name" value="Periplasmic binding protein-like I"/>
    <property type="match status" value="1"/>
</dbReference>
<keyword evidence="3" id="KW-0804">Transcription</keyword>
<accession>A0AAJ5WR86</accession>
<dbReference type="AlphaFoldDB" id="A0AAJ5WR86"/>
<evidence type="ECO:0000313" key="6">
    <source>
        <dbReference type="Proteomes" id="UP001220610"/>
    </source>
</evidence>
<dbReference type="PANTHER" id="PTHR30146">
    <property type="entry name" value="LACI-RELATED TRANSCRIPTIONAL REPRESSOR"/>
    <property type="match status" value="1"/>
</dbReference>
<evidence type="ECO:0000256" key="1">
    <source>
        <dbReference type="ARBA" id="ARBA00023015"/>
    </source>
</evidence>
<dbReference type="Gene3D" id="1.10.260.40">
    <property type="entry name" value="lambda repressor-like DNA-binding domains"/>
    <property type="match status" value="1"/>
</dbReference>
<dbReference type="PANTHER" id="PTHR30146:SF109">
    <property type="entry name" value="HTH-TYPE TRANSCRIPTIONAL REGULATOR GALS"/>
    <property type="match status" value="1"/>
</dbReference>
<name>A0AAJ5WR86_9BACT</name>
<dbReference type="Gene3D" id="3.40.50.2300">
    <property type="match status" value="2"/>
</dbReference>
<dbReference type="PROSITE" id="PS00356">
    <property type="entry name" value="HTH_LACI_1"/>
    <property type="match status" value="1"/>
</dbReference>
<feature type="domain" description="HTH lacI-type" evidence="4">
    <location>
        <begin position="4"/>
        <end position="75"/>
    </location>
</feature>
<dbReference type="CDD" id="cd01392">
    <property type="entry name" value="HTH_LacI"/>
    <property type="match status" value="1"/>
</dbReference>
<dbReference type="InterPro" id="IPR000843">
    <property type="entry name" value="HTH_LacI"/>
</dbReference>
<reference evidence="5" key="1">
    <citation type="submission" date="2023-03" db="EMBL/GenBank/DDBJ databases">
        <title>Andean soil-derived lignocellulolytic bacterial consortium as a source of novel taxa and putative plastic-active enzymes.</title>
        <authorList>
            <person name="Diaz-Garcia L."/>
            <person name="Chuvochina M."/>
            <person name="Feuerriegel G."/>
            <person name="Bunk B."/>
            <person name="Sproer C."/>
            <person name="Streit W.R."/>
            <person name="Rodriguez L.M."/>
            <person name="Overmann J."/>
            <person name="Jimenez D.J."/>
        </authorList>
    </citation>
    <scope>NUCLEOTIDE SEQUENCE</scope>
    <source>
        <strain evidence="5">MAG 7</strain>
    </source>
</reference>
<proteinExistence type="predicted"/>
<dbReference type="Pfam" id="PF13377">
    <property type="entry name" value="Peripla_BP_3"/>
    <property type="match status" value="1"/>
</dbReference>
<dbReference type="GO" id="GO:0000976">
    <property type="term" value="F:transcription cis-regulatory region binding"/>
    <property type="evidence" value="ECO:0007669"/>
    <property type="project" value="TreeGrafter"/>
</dbReference>
<dbReference type="EMBL" id="CP119311">
    <property type="protein sequence ID" value="WEK34243.1"/>
    <property type="molecule type" value="Genomic_DNA"/>
</dbReference>
<evidence type="ECO:0000256" key="3">
    <source>
        <dbReference type="ARBA" id="ARBA00023163"/>
    </source>
</evidence>
<protein>
    <submittedName>
        <fullName evidence="5">Substrate-binding domain-containing protein</fullName>
    </submittedName>
</protein>
<dbReference type="Pfam" id="PF00356">
    <property type="entry name" value="LacI"/>
    <property type="match status" value="1"/>
</dbReference>
<keyword evidence="2" id="KW-0238">DNA-binding</keyword>
<sequence>MKRKVSLKDIATKANVSAAAVSYVLNGQEHRVSPEMAHRIKTLAQKLNYRPHHIARSLKTRRTNTIGLVVANISYRFTTGITSAIEAEAKKHNYSVLIGSSDEELPKFSDLVNVLVDRDVDGLILLPVDNSEKEIKELLKSDIPFILMDRYFPDISTSYIALDNYRAAQDHVDYLVRLGHTHIAFINYEVSMYHLCERTRGYTDAMKRNKLPVNSKWNKAIRREKFDEDMQKAISQICTQPAKKRAIIFASDTLAIKGIRYLNQLGKKIPEDISVISFDESEAFDLFSCAVTHGRQPLEEMGRMAVQMLINEMANEKVTRQVLLPSGFVKGSSCGEDR</sequence>
<keyword evidence="1" id="KW-0805">Transcription regulation</keyword>
<dbReference type="SMART" id="SM00354">
    <property type="entry name" value="HTH_LACI"/>
    <property type="match status" value="1"/>
</dbReference>
<evidence type="ECO:0000259" key="4">
    <source>
        <dbReference type="SMART" id="SM00354"/>
    </source>
</evidence>
<evidence type="ECO:0000256" key="2">
    <source>
        <dbReference type="ARBA" id="ARBA00023125"/>
    </source>
</evidence>
<dbReference type="InterPro" id="IPR046335">
    <property type="entry name" value="LacI/GalR-like_sensor"/>
</dbReference>